<evidence type="ECO:0000313" key="4">
    <source>
        <dbReference type="Proteomes" id="UP001272242"/>
    </source>
</evidence>
<keyword evidence="2" id="KW-0472">Membrane</keyword>
<dbReference type="EMBL" id="JAXBLV010000200">
    <property type="protein sequence ID" value="MDY3561778.1"/>
    <property type="molecule type" value="Genomic_DNA"/>
</dbReference>
<comment type="caution">
    <text evidence="3">The sequence shown here is derived from an EMBL/GenBank/DDBJ whole genome shotgun (WGS) entry which is preliminary data.</text>
</comment>
<feature type="transmembrane region" description="Helical" evidence="2">
    <location>
        <begin position="78"/>
        <end position="97"/>
    </location>
</feature>
<gene>
    <name evidence="3" type="ORF">R5W23_003206</name>
</gene>
<dbReference type="RefSeq" id="WP_320688127.1">
    <property type="nucleotide sequence ID" value="NZ_JAXBLV010000200.1"/>
</dbReference>
<accession>A0ABU5F662</accession>
<protein>
    <recommendedName>
        <fullName evidence="5">SMODS and SLOG-associating 2TM effector domain-containing protein</fullName>
    </recommendedName>
</protein>
<sequence length="218" mass="23933">MAPPDDPIPLPADQSPAAKLTRNIRQVCRRVVRGKAATTKWQVRLHLALRVVSIALSSLGSAGVIVDKVSGNLPGEAGWAFWGSVIVLLFGILLQVANEFRVAQIAADSRLLAERCALYETQLEDMLISENPVKSVADLLFKICELLQNERYNAILPAMTPDMETTAERWAVALIATNQAHWQLDTRRTARGKGTPQPPPAEPKEPTAEPEGERDRPD</sequence>
<keyword evidence="2" id="KW-0812">Transmembrane</keyword>
<evidence type="ECO:0008006" key="5">
    <source>
        <dbReference type="Google" id="ProtNLM"/>
    </source>
</evidence>
<evidence type="ECO:0000256" key="1">
    <source>
        <dbReference type="SAM" id="MobiDB-lite"/>
    </source>
</evidence>
<evidence type="ECO:0000256" key="2">
    <source>
        <dbReference type="SAM" id="Phobius"/>
    </source>
</evidence>
<reference evidence="4" key="1">
    <citation type="journal article" date="2023" name="Mar. Drugs">
        <title>Gemmata algarum, a Novel Planctomycete Isolated from an Algal Mat, Displays Antimicrobial Activity.</title>
        <authorList>
            <person name="Kumar G."/>
            <person name="Kallscheuer N."/>
            <person name="Kashif M."/>
            <person name="Ahamad S."/>
            <person name="Jagadeeshwari U."/>
            <person name="Pannikurungottu S."/>
            <person name="Haufschild T."/>
            <person name="Kabuu M."/>
            <person name="Sasikala C."/>
            <person name="Jogler C."/>
            <person name="Ramana C."/>
        </authorList>
    </citation>
    <scope>NUCLEOTIDE SEQUENCE [LARGE SCALE GENOMIC DNA]</scope>
    <source>
        <strain evidence="4">JC673</strain>
    </source>
</reference>
<organism evidence="3 4">
    <name type="scientific">Gemmata algarum</name>
    <dbReference type="NCBI Taxonomy" id="2975278"/>
    <lineage>
        <taxon>Bacteria</taxon>
        <taxon>Pseudomonadati</taxon>
        <taxon>Planctomycetota</taxon>
        <taxon>Planctomycetia</taxon>
        <taxon>Gemmatales</taxon>
        <taxon>Gemmataceae</taxon>
        <taxon>Gemmata</taxon>
    </lineage>
</organism>
<feature type="region of interest" description="Disordered" evidence="1">
    <location>
        <begin position="185"/>
        <end position="218"/>
    </location>
</feature>
<name>A0ABU5F662_9BACT</name>
<evidence type="ECO:0000313" key="3">
    <source>
        <dbReference type="EMBL" id="MDY3561778.1"/>
    </source>
</evidence>
<proteinExistence type="predicted"/>
<feature type="compositionally biased region" description="Basic and acidic residues" evidence="1">
    <location>
        <begin position="202"/>
        <end position="218"/>
    </location>
</feature>
<keyword evidence="2" id="KW-1133">Transmembrane helix</keyword>
<keyword evidence="4" id="KW-1185">Reference proteome</keyword>
<dbReference type="Proteomes" id="UP001272242">
    <property type="component" value="Unassembled WGS sequence"/>
</dbReference>